<proteinExistence type="predicted"/>
<name>A0ABS7BGS6_9ACTN</name>
<dbReference type="Proteomes" id="UP001519863">
    <property type="component" value="Unassembled WGS sequence"/>
</dbReference>
<evidence type="ECO:0008006" key="3">
    <source>
        <dbReference type="Google" id="ProtNLM"/>
    </source>
</evidence>
<comment type="caution">
    <text evidence="1">The sequence shown here is derived from an EMBL/GenBank/DDBJ whole genome shotgun (WGS) entry which is preliminary data.</text>
</comment>
<keyword evidence="2" id="KW-1185">Reference proteome</keyword>
<sequence length="113" mass="12651">MRRSIIVHDLFCWKASGCRMRLDGCAWTAVIAQDRSGRRRLLKIYIDVEGRRRSGGVFAGVVWDCSNGRRGDRPSLAAKAECGGGETTAPLFGYRTGPADREITILFATRFRR</sequence>
<protein>
    <recommendedName>
        <fullName evidence="3">Transposase</fullName>
    </recommendedName>
</protein>
<evidence type="ECO:0000313" key="1">
    <source>
        <dbReference type="EMBL" id="MBW6440095.1"/>
    </source>
</evidence>
<organism evidence="1 2">
    <name type="scientific">Actinoplanes hulinensis</name>
    <dbReference type="NCBI Taxonomy" id="1144547"/>
    <lineage>
        <taxon>Bacteria</taxon>
        <taxon>Bacillati</taxon>
        <taxon>Actinomycetota</taxon>
        <taxon>Actinomycetes</taxon>
        <taxon>Micromonosporales</taxon>
        <taxon>Micromonosporaceae</taxon>
        <taxon>Actinoplanes</taxon>
    </lineage>
</organism>
<accession>A0ABS7BGS6</accession>
<dbReference type="RefSeq" id="WP_220149212.1">
    <property type="nucleotide sequence ID" value="NZ_JAHXZI010000037.1"/>
</dbReference>
<evidence type="ECO:0000313" key="2">
    <source>
        <dbReference type="Proteomes" id="UP001519863"/>
    </source>
</evidence>
<dbReference type="EMBL" id="JAHXZI010000037">
    <property type="protein sequence ID" value="MBW6440095.1"/>
    <property type="molecule type" value="Genomic_DNA"/>
</dbReference>
<reference evidence="1 2" key="1">
    <citation type="journal article" date="2013" name="Antonie Van Leeuwenhoek">
        <title>Actinoplanes hulinensis sp. nov., a novel actinomycete isolated from soybean root (Glycine max (L.) Merr).</title>
        <authorList>
            <person name="Shen Y."/>
            <person name="Liu C."/>
            <person name="Wang X."/>
            <person name="Zhao J."/>
            <person name="Jia F."/>
            <person name="Zhang Y."/>
            <person name="Wang L."/>
            <person name="Yang D."/>
            <person name="Xiang W."/>
        </authorList>
    </citation>
    <scope>NUCLEOTIDE SEQUENCE [LARGE SCALE GENOMIC DNA]</scope>
    <source>
        <strain evidence="1 2">NEAU-M9</strain>
    </source>
</reference>
<gene>
    <name evidence="1" type="ORF">KZ829_40865</name>
</gene>